<dbReference type="OrthoDB" id="1727522at2759"/>
<evidence type="ECO:0000313" key="3">
    <source>
        <dbReference type="Proteomes" id="UP001150907"/>
    </source>
</evidence>
<dbReference type="InterPro" id="IPR051245">
    <property type="entry name" value="eIF5-mimic_regulator"/>
</dbReference>
<protein>
    <recommendedName>
        <fullName evidence="1">W2 domain-containing protein</fullName>
    </recommendedName>
</protein>
<dbReference type="GO" id="GO:0016020">
    <property type="term" value="C:membrane"/>
    <property type="evidence" value="ECO:0007669"/>
    <property type="project" value="TreeGrafter"/>
</dbReference>
<keyword evidence="3" id="KW-1185">Reference proteome</keyword>
<comment type="caution">
    <text evidence="2">The sequence shown here is derived from an EMBL/GenBank/DDBJ whole genome shotgun (WGS) entry which is preliminary data.</text>
</comment>
<dbReference type="EMBL" id="JANBQF010000051">
    <property type="protein sequence ID" value="KAJ2006674.1"/>
    <property type="molecule type" value="Genomic_DNA"/>
</dbReference>
<dbReference type="Gene3D" id="1.25.40.180">
    <property type="match status" value="1"/>
</dbReference>
<evidence type="ECO:0000313" key="2">
    <source>
        <dbReference type="EMBL" id="KAJ2006674.1"/>
    </source>
</evidence>
<name>A0A9W8EKN8_9FUNG</name>
<dbReference type="SUPFAM" id="SSF103107">
    <property type="entry name" value="Hypothetical protein c14orf129, hspc210"/>
    <property type="match status" value="1"/>
</dbReference>
<dbReference type="Gene3D" id="3.30.2280.10">
    <property type="entry name" value="Hypothetical protein (hspc210)"/>
    <property type="match status" value="1"/>
</dbReference>
<dbReference type="InterPro" id="IPR003307">
    <property type="entry name" value="W2_domain"/>
</dbReference>
<dbReference type="PROSITE" id="PS51363">
    <property type="entry name" value="W2"/>
    <property type="match status" value="1"/>
</dbReference>
<dbReference type="Pfam" id="PF02020">
    <property type="entry name" value="W2"/>
    <property type="match status" value="1"/>
</dbReference>
<dbReference type="Pfam" id="PF25504">
    <property type="entry name" value="HEAT_5MP1_2"/>
    <property type="match status" value="1"/>
</dbReference>
<accession>A0A9W8EKN8</accession>
<dbReference type="GO" id="GO:0005737">
    <property type="term" value="C:cytoplasm"/>
    <property type="evidence" value="ECO:0007669"/>
    <property type="project" value="TreeGrafter"/>
</dbReference>
<evidence type="ECO:0000259" key="1">
    <source>
        <dbReference type="PROSITE" id="PS51363"/>
    </source>
</evidence>
<dbReference type="InterPro" id="IPR023231">
    <property type="entry name" value="GSKIP_dom_sf"/>
</dbReference>
<feature type="domain" description="W2" evidence="1">
    <location>
        <begin position="199"/>
        <end position="363"/>
    </location>
</feature>
<dbReference type="Proteomes" id="UP001150907">
    <property type="component" value="Unassembled WGS sequence"/>
</dbReference>
<dbReference type="InterPro" id="IPR016024">
    <property type="entry name" value="ARM-type_fold"/>
</dbReference>
<sequence>MPEHNTALPHLPTAAGLVAELAAELSSHSYGIESYEQPAATADPLPKGGGGAQTTLTLLGGARVAVALSGAGYTVTDIRIAPSCSEELLRFVGEPFETLTALLSALSPEFNGAMHRCLSARLLALAATQEREEDAGSRALAKARIDQLTEFFPPNKRDDDCFVRHFEAEDIPALIELHRATQAVAKRDAFVADVVATLRSAKEADEDDDEAGVRAINGRVAKQAKQAMRANQWPETDAVVLAWDGILAAVDWALRPEQIETQAINQIKRYALVLEVLTTEPKSEIALIKHVQLHMYNDPKLTKTFGRAVFELYNADVLSDSAIVFWAAKGARPEGRDIFLKQTEALVRKLEALEDDEEAEEESDDE</sequence>
<dbReference type="PANTHER" id="PTHR14208">
    <property type="entry name" value="BASIC LEUCINE ZIPPER AND W2 DOMAIN-CONTAINING PROTEIN"/>
    <property type="match status" value="1"/>
</dbReference>
<organism evidence="2 3">
    <name type="scientific">Coemansia thaxteri</name>
    <dbReference type="NCBI Taxonomy" id="2663907"/>
    <lineage>
        <taxon>Eukaryota</taxon>
        <taxon>Fungi</taxon>
        <taxon>Fungi incertae sedis</taxon>
        <taxon>Zoopagomycota</taxon>
        <taxon>Kickxellomycotina</taxon>
        <taxon>Kickxellomycetes</taxon>
        <taxon>Kickxellales</taxon>
        <taxon>Kickxellaceae</taxon>
        <taxon>Coemansia</taxon>
    </lineage>
</organism>
<dbReference type="SMART" id="SM00515">
    <property type="entry name" value="eIF5C"/>
    <property type="match status" value="1"/>
</dbReference>
<dbReference type="PANTHER" id="PTHR14208:SF2">
    <property type="entry name" value="PROTEIN KRASAVIETZ"/>
    <property type="match status" value="1"/>
</dbReference>
<dbReference type="InterPro" id="IPR057397">
    <property type="entry name" value="HEAT_5MP1_2"/>
</dbReference>
<gene>
    <name evidence="2" type="ORF">H4R26_001223</name>
</gene>
<proteinExistence type="predicted"/>
<dbReference type="AlphaFoldDB" id="A0A9W8EKN8"/>
<dbReference type="SUPFAM" id="SSF48371">
    <property type="entry name" value="ARM repeat"/>
    <property type="match status" value="1"/>
</dbReference>
<reference evidence="2" key="1">
    <citation type="submission" date="2022-07" db="EMBL/GenBank/DDBJ databases">
        <title>Phylogenomic reconstructions and comparative analyses of Kickxellomycotina fungi.</title>
        <authorList>
            <person name="Reynolds N.K."/>
            <person name="Stajich J.E."/>
            <person name="Barry K."/>
            <person name="Grigoriev I.V."/>
            <person name="Crous P."/>
            <person name="Smith M.E."/>
        </authorList>
    </citation>
    <scope>NUCLEOTIDE SEQUENCE</scope>
    <source>
        <strain evidence="2">IMI 214461</strain>
    </source>
</reference>